<dbReference type="RefSeq" id="WP_045272311.1">
    <property type="nucleotide sequence ID" value="NZ_JYIX01000035.1"/>
</dbReference>
<evidence type="ECO:0000256" key="1">
    <source>
        <dbReference type="SAM" id="SignalP"/>
    </source>
</evidence>
<dbReference type="Proteomes" id="UP000033740">
    <property type="component" value="Unassembled WGS sequence"/>
</dbReference>
<dbReference type="PROSITE" id="PS51257">
    <property type="entry name" value="PROKAR_LIPOPROTEIN"/>
    <property type="match status" value="1"/>
</dbReference>
<feature type="chain" id="PRO_5039199746" evidence="1">
    <location>
        <begin position="28"/>
        <end position="325"/>
    </location>
</feature>
<dbReference type="SUPFAM" id="SSF53850">
    <property type="entry name" value="Periplasmic binding protein-like II"/>
    <property type="match status" value="1"/>
</dbReference>
<keyword evidence="1" id="KW-0732">Signal</keyword>
<dbReference type="InterPro" id="IPR011852">
    <property type="entry name" value="TRAP_TAXI"/>
</dbReference>
<reference evidence="2 3" key="1">
    <citation type="submission" date="2015-02" db="EMBL/GenBank/DDBJ databases">
        <title>Draft genome sequences of ten Microbacterium spp. with emphasis on heavy metal contaminated environments.</title>
        <authorList>
            <person name="Corretto E."/>
        </authorList>
    </citation>
    <scope>NUCLEOTIDE SEQUENCE [LARGE SCALE GENOMIC DNA]</scope>
    <source>
        <strain evidence="2 3">ARN176</strain>
    </source>
</reference>
<dbReference type="STRING" id="582680.RS86_02258"/>
<evidence type="ECO:0000313" key="3">
    <source>
        <dbReference type="Proteomes" id="UP000033740"/>
    </source>
</evidence>
<sequence length="325" mass="33930">MTRRSPRAMLRMLFALLLCVLSASALASCAPEDRSWADKPQAIAGGGATGVYYSYGQQFAEVLTTRLGAGFTVQQTNGSVDNLERVGSGRAVLGFAQGDAVADAVAGTGAFPEAVPIVAVARLYDEYVHIVVREGSDVHDLGDLAGRAVSLGARGSGVELVAGRVLAAAHVDATTIRNPALGLEGSIAALRKGEIEAFFWVGGLPTPGIATLSADTPIRLLSIPPPVVDAVNAAHAGAYRQADFPIGGYGIDTSTVTMTVPNYLVARADAPEGLIHDATAVLFDERVTIARRAPAAALLDRRQAIFTDPIALHAGAVRYYRETHD</sequence>
<keyword evidence="3" id="KW-1185">Reference proteome</keyword>
<dbReference type="AlphaFoldDB" id="A0A0F0LNF1"/>
<dbReference type="NCBIfam" id="TIGR02122">
    <property type="entry name" value="TRAP_TAXI"/>
    <property type="match status" value="1"/>
</dbReference>
<name>A0A0F0LNF1_9MICO</name>
<gene>
    <name evidence="2" type="ORF">RS86_02258</name>
</gene>
<proteinExistence type="predicted"/>
<protein>
    <submittedName>
        <fullName evidence="2">NMT1/THI5 like protein</fullName>
    </submittedName>
</protein>
<dbReference type="EMBL" id="JYIX01000035">
    <property type="protein sequence ID" value="KJL33081.1"/>
    <property type="molecule type" value="Genomic_DNA"/>
</dbReference>
<dbReference type="Gene3D" id="3.40.190.10">
    <property type="entry name" value="Periplasmic binding protein-like II"/>
    <property type="match status" value="2"/>
</dbReference>
<dbReference type="PANTHER" id="PTHR42941">
    <property type="entry name" value="SLL1037 PROTEIN"/>
    <property type="match status" value="1"/>
</dbReference>
<dbReference type="Pfam" id="PF16868">
    <property type="entry name" value="NMT1_3"/>
    <property type="match status" value="1"/>
</dbReference>
<organism evidence="2 3">
    <name type="scientific">Microbacterium azadirachtae</name>
    <dbReference type="NCBI Taxonomy" id="582680"/>
    <lineage>
        <taxon>Bacteria</taxon>
        <taxon>Bacillati</taxon>
        <taxon>Actinomycetota</taxon>
        <taxon>Actinomycetes</taxon>
        <taxon>Micrococcales</taxon>
        <taxon>Microbacteriaceae</taxon>
        <taxon>Microbacterium</taxon>
    </lineage>
</organism>
<dbReference type="PATRIC" id="fig|582680.6.peg.2324"/>
<accession>A0A0F0LNF1</accession>
<feature type="signal peptide" evidence="1">
    <location>
        <begin position="1"/>
        <end position="27"/>
    </location>
</feature>
<dbReference type="PANTHER" id="PTHR42941:SF1">
    <property type="entry name" value="SLL1037 PROTEIN"/>
    <property type="match status" value="1"/>
</dbReference>
<comment type="caution">
    <text evidence="2">The sequence shown here is derived from an EMBL/GenBank/DDBJ whole genome shotgun (WGS) entry which is preliminary data.</text>
</comment>
<evidence type="ECO:0000313" key="2">
    <source>
        <dbReference type="EMBL" id="KJL33081.1"/>
    </source>
</evidence>